<evidence type="ECO:0000313" key="2">
    <source>
        <dbReference type="EMBL" id="PJZ54396.1"/>
    </source>
</evidence>
<dbReference type="Proteomes" id="UP000232149">
    <property type="component" value="Unassembled WGS sequence"/>
</dbReference>
<dbReference type="InterPro" id="IPR023374">
    <property type="entry name" value="AttH-like_dom_sf"/>
</dbReference>
<dbReference type="RefSeq" id="WP_100784625.1">
    <property type="nucleotide sequence ID" value="NZ_NPDU01000012.1"/>
</dbReference>
<keyword evidence="4" id="KW-1185">Reference proteome</keyword>
<sequence length="377" mass="43159">MTDKRNQYNFSLLSVRSRIGIFLLFFFFFPLTAEDRPFNFPKDHSFHSKYKVEWCYFVGVLKSAEGKEYGYELSFFKGTFGKNKEVFPVHFAISDFENRKHKIAQTIERKLGGMAGYDPGKIFSGNYSMKIIGPTEFHLSAKDNENSSIFLDLRLKSKTSNILLHGDRGKSIKSRKNPNFYSYYYSIPGLFTTGELAIGEKKIRIVGGDSWMDHEWSSPSDSFQGAKLSDESNSWDWICIQLEDGTKIMSFNFRESPTSKSESFATIKLGSGKKIGLDREGEVFLAHDSSNWKSERTQKEYPLSWSLITDSSEKEAALDLKIEPVFEDQEFDSRPTTGFSYWEGAVRISGIRNGKKVKGTGYLELKGNRNSDNRKIF</sequence>
<protein>
    <submittedName>
        <fullName evidence="2">Carotenoid 1,2-hydratase</fullName>
    </submittedName>
</protein>
<dbReference type="SUPFAM" id="SSF159245">
    <property type="entry name" value="AttH-like"/>
    <property type="match status" value="1"/>
</dbReference>
<dbReference type="EMBL" id="NPDV01000003">
    <property type="protein sequence ID" value="PJZ54396.1"/>
    <property type="molecule type" value="Genomic_DNA"/>
</dbReference>
<evidence type="ECO:0000313" key="4">
    <source>
        <dbReference type="Proteomes" id="UP000232149"/>
    </source>
</evidence>
<dbReference type="Pfam" id="PF17186">
    <property type="entry name" value="Lipocalin_9"/>
    <property type="match status" value="1"/>
</dbReference>
<dbReference type="PANTHER" id="PTHR38591">
    <property type="entry name" value="HYDROLASE"/>
    <property type="match status" value="1"/>
</dbReference>
<dbReference type="Proteomes" id="UP000232188">
    <property type="component" value="Unassembled WGS sequence"/>
</dbReference>
<proteinExistence type="predicted"/>
<evidence type="ECO:0000313" key="5">
    <source>
        <dbReference type="Proteomes" id="UP000232188"/>
    </source>
</evidence>
<dbReference type="Pfam" id="PF07143">
    <property type="entry name" value="CrtC"/>
    <property type="match status" value="1"/>
</dbReference>
<gene>
    <name evidence="3" type="ORF">CH376_06490</name>
    <name evidence="2" type="ORF">CH380_04815</name>
</gene>
<feature type="domain" description="AttH" evidence="1">
    <location>
        <begin position="52"/>
        <end position="218"/>
    </location>
</feature>
<accession>A0A2M9YS80</accession>
<dbReference type="PANTHER" id="PTHR38591:SF1">
    <property type="entry name" value="BLL1000 PROTEIN"/>
    <property type="match status" value="1"/>
</dbReference>
<dbReference type="Gene3D" id="2.40.370.10">
    <property type="entry name" value="AttH-like domain"/>
    <property type="match status" value="2"/>
</dbReference>
<name>A0A2M9YS80_9LEPT</name>
<comment type="caution">
    <text evidence="2">The sequence shown here is derived from an EMBL/GenBank/DDBJ whole genome shotgun (WGS) entry which is preliminary data.</text>
</comment>
<evidence type="ECO:0000313" key="3">
    <source>
        <dbReference type="EMBL" id="PJZ62791.1"/>
    </source>
</evidence>
<reference evidence="4 5" key="1">
    <citation type="submission" date="2017-07" db="EMBL/GenBank/DDBJ databases">
        <title>Leptospira spp. isolated from tropical soils.</title>
        <authorList>
            <person name="Thibeaux R."/>
            <person name="Iraola G."/>
            <person name="Ferres I."/>
            <person name="Bierque E."/>
            <person name="Girault D."/>
            <person name="Soupe-Gilbert M.-E."/>
            <person name="Picardeau M."/>
            <person name="Goarant C."/>
        </authorList>
    </citation>
    <scope>NUCLEOTIDE SEQUENCE [LARGE SCALE GENOMIC DNA]</scope>
    <source>
        <strain evidence="2 5">FH2-B-C1</strain>
        <strain evidence="3 4">FH2-B-D1</strain>
    </source>
</reference>
<evidence type="ECO:0000259" key="1">
    <source>
        <dbReference type="Pfam" id="PF07143"/>
    </source>
</evidence>
<dbReference type="AlphaFoldDB" id="A0A2M9YS80"/>
<dbReference type="EMBL" id="NPDU01000012">
    <property type="protein sequence ID" value="PJZ62791.1"/>
    <property type="molecule type" value="Genomic_DNA"/>
</dbReference>
<organism evidence="2 5">
    <name type="scientific">Leptospira adleri</name>
    <dbReference type="NCBI Taxonomy" id="2023186"/>
    <lineage>
        <taxon>Bacteria</taxon>
        <taxon>Pseudomonadati</taxon>
        <taxon>Spirochaetota</taxon>
        <taxon>Spirochaetia</taxon>
        <taxon>Leptospirales</taxon>
        <taxon>Leptospiraceae</taxon>
        <taxon>Leptospira</taxon>
    </lineage>
</organism>
<dbReference type="InterPro" id="IPR010791">
    <property type="entry name" value="AttH_dom"/>
</dbReference>